<name>A0AAV9SWQ5_9PEZI</name>
<dbReference type="EMBL" id="JASAOK010000053">
    <property type="protein sequence ID" value="KAK6208023.1"/>
    <property type="molecule type" value="Genomic_DNA"/>
</dbReference>
<feature type="compositionally biased region" description="Basic and acidic residues" evidence="1">
    <location>
        <begin position="39"/>
        <end position="51"/>
    </location>
</feature>
<gene>
    <name evidence="2" type="ORF">QIS74_13104</name>
</gene>
<keyword evidence="3" id="KW-1185">Reference proteome</keyword>
<dbReference type="AlphaFoldDB" id="A0AAV9SWQ5"/>
<organism evidence="2 3">
    <name type="scientific">Colletotrichum tabaci</name>
    <dbReference type="NCBI Taxonomy" id="1209068"/>
    <lineage>
        <taxon>Eukaryota</taxon>
        <taxon>Fungi</taxon>
        <taxon>Dikarya</taxon>
        <taxon>Ascomycota</taxon>
        <taxon>Pezizomycotina</taxon>
        <taxon>Sordariomycetes</taxon>
        <taxon>Hypocreomycetidae</taxon>
        <taxon>Glomerellales</taxon>
        <taxon>Glomerellaceae</taxon>
        <taxon>Colletotrichum</taxon>
        <taxon>Colletotrichum destructivum species complex</taxon>
    </lineage>
</organism>
<feature type="region of interest" description="Disordered" evidence="1">
    <location>
        <begin position="38"/>
        <end position="108"/>
    </location>
</feature>
<feature type="compositionally biased region" description="Basic residues" evidence="1">
    <location>
        <begin position="99"/>
        <end position="108"/>
    </location>
</feature>
<protein>
    <submittedName>
        <fullName evidence="2">Uncharacterized protein</fullName>
    </submittedName>
</protein>
<proteinExistence type="predicted"/>
<comment type="caution">
    <text evidence="2">The sequence shown here is derived from an EMBL/GenBank/DDBJ whole genome shotgun (WGS) entry which is preliminary data.</text>
</comment>
<reference evidence="2 3" key="1">
    <citation type="submission" date="2023-04" db="EMBL/GenBank/DDBJ databases">
        <title>Colletotrichum tabacum stain YC1 causing leaf anthracnose on Nicotiana tabacum(L.) cv.</title>
        <authorList>
            <person name="Ji Z."/>
            <person name="Wang M."/>
            <person name="Zhang J."/>
            <person name="Wang N."/>
            <person name="Zhou Z."/>
        </authorList>
    </citation>
    <scope>NUCLEOTIDE SEQUENCE [LARGE SCALE GENOMIC DNA]</scope>
    <source>
        <strain evidence="2 3">YC1</strain>
    </source>
</reference>
<dbReference type="Proteomes" id="UP001327957">
    <property type="component" value="Unassembled WGS sequence"/>
</dbReference>
<evidence type="ECO:0000256" key="1">
    <source>
        <dbReference type="SAM" id="MobiDB-lite"/>
    </source>
</evidence>
<accession>A0AAV9SWQ5</accession>
<sequence>MRADAVEESHQDPLGVAPRAASPIDQVGITVLCSPIGGVEKKQDHGPESVHRQQKARKRIQCLYPGDMKIDEELSDYLPPPSPPRPIHQGGGQYAPSQIRHKQSKDEA</sequence>
<evidence type="ECO:0000313" key="3">
    <source>
        <dbReference type="Proteomes" id="UP001327957"/>
    </source>
</evidence>
<evidence type="ECO:0000313" key="2">
    <source>
        <dbReference type="EMBL" id="KAK6208023.1"/>
    </source>
</evidence>